<comment type="caution">
    <text evidence="1">The sequence shown here is derived from an EMBL/GenBank/DDBJ whole genome shotgun (WGS) entry which is preliminary data.</text>
</comment>
<keyword evidence="2" id="KW-1185">Reference proteome</keyword>
<dbReference type="Proteomes" id="UP000030153">
    <property type="component" value="Unassembled WGS sequence"/>
</dbReference>
<dbReference type="EMBL" id="AVBG01000015">
    <property type="protein sequence ID" value="KGP90218.1"/>
    <property type="molecule type" value="Genomic_DNA"/>
</dbReference>
<gene>
    <name evidence="1" type="ORF">N780_06310</name>
</gene>
<sequence length="106" mass="12315">MKNRLVMSLSFLSIGIWIVVILLLMFPSEESAIGQHSERVSPTLQMKSSDKLPRLASDYEAFNMKEVNEKYERTWEEKGLTRSWANEWSEDGTFSIDDLLTKLEIQ</sequence>
<accession>A0A0A2UTX3</accession>
<evidence type="ECO:0000313" key="2">
    <source>
        <dbReference type="Proteomes" id="UP000030153"/>
    </source>
</evidence>
<organism evidence="1 2">
    <name type="scientific">Pontibacillus chungwhensis BH030062</name>
    <dbReference type="NCBI Taxonomy" id="1385513"/>
    <lineage>
        <taxon>Bacteria</taxon>
        <taxon>Bacillati</taxon>
        <taxon>Bacillota</taxon>
        <taxon>Bacilli</taxon>
        <taxon>Bacillales</taxon>
        <taxon>Bacillaceae</taxon>
        <taxon>Pontibacillus</taxon>
    </lineage>
</organism>
<protein>
    <submittedName>
        <fullName evidence="1">Uncharacterized protein</fullName>
    </submittedName>
</protein>
<evidence type="ECO:0000313" key="1">
    <source>
        <dbReference type="EMBL" id="KGP90218.1"/>
    </source>
</evidence>
<reference evidence="1 2" key="1">
    <citation type="submission" date="2013-08" db="EMBL/GenBank/DDBJ databases">
        <title>Genome of Pontibacillus chungwhensis.</title>
        <authorList>
            <person name="Wang Q."/>
            <person name="Wang G."/>
        </authorList>
    </citation>
    <scope>NUCLEOTIDE SEQUENCE [LARGE SCALE GENOMIC DNA]</scope>
    <source>
        <strain evidence="1 2">BH030062</strain>
    </source>
</reference>
<proteinExistence type="predicted"/>
<dbReference type="STRING" id="1385513.N780_06310"/>
<name>A0A0A2UTX3_9BACI</name>
<dbReference type="AlphaFoldDB" id="A0A0A2UTX3"/>
<dbReference type="RefSeq" id="WP_036786466.1">
    <property type="nucleotide sequence ID" value="NZ_AVBG01000015.1"/>
</dbReference>